<feature type="transmembrane region" description="Helical" evidence="1">
    <location>
        <begin position="51"/>
        <end position="73"/>
    </location>
</feature>
<keyword evidence="1" id="KW-1133">Transmembrane helix</keyword>
<feature type="transmembrane region" description="Helical" evidence="1">
    <location>
        <begin position="171"/>
        <end position="192"/>
    </location>
</feature>
<name>A0A2V1K8Y5_9ACTO</name>
<keyword evidence="1" id="KW-0812">Transmembrane</keyword>
<dbReference type="RefSeq" id="WP_109092731.1">
    <property type="nucleotide sequence ID" value="NZ_QETB01000001.1"/>
</dbReference>
<gene>
    <name evidence="2" type="ORF">DD236_02205</name>
</gene>
<feature type="transmembrane region" description="Helical" evidence="1">
    <location>
        <begin position="140"/>
        <end position="159"/>
    </location>
</feature>
<feature type="transmembrane region" description="Helical" evidence="1">
    <location>
        <begin position="109"/>
        <end position="128"/>
    </location>
</feature>
<feature type="transmembrane region" description="Helical" evidence="1">
    <location>
        <begin position="212"/>
        <end position="233"/>
    </location>
</feature>
<accession>A0A2V1K8Y5</accession>
<keyword evidence="1" id="KW-0472">Membrane</keyword>
<feature type="transmembrane region" description="Helical" evidence="1">
    <location>
        <begin position="20"/>
        <end position="39"/>
    </location>
</feature>
<proteinExistence type="predicted"/>
<evidence type="ECO:0000256" key="1">
    <source>
        <dbReference type="SAM" id="Phobius"/>
    </source>
</evidence>
<keyword evidence="3" id="KW-1185">Reference proteome</keyword>
<comment type="caution">
    <text evidence="2">The sequence shown here is derived from an EMBL/GenBank/DDBJ whole genome shotgun (WGS) entry which is preliminary data.</text>
</comment>
<feature type="transmembrane region" description="Helical" evidence="1">
    <location>
        <begin position="310"/>
        <end position="327"/>
    </location>
</feature>
<evidence type="ECO:0000313" key="2">
    <source>
        <dbReference type="EMBL" id="PWF27232.1"/>
    </source>
</evidence>
<evidence type="ECO:0000313" key="3">
    <source>
        <dbReference type="Proteomes" id="UP000245283"/>
    </source>
</evidence>
<organism evidence="2 3">
    <name type="scientific">Ancrocorticia populi</name>
    <dbReference type="NCBI Taxonomy" id="2175228"/>
    <lineage>
        <taxon>Bacteria</taxon>
        <taxon>Bacillati</taxon>
        <taxon>Actinomycetota</taxon>
        <taxon>Actinomycetes</taxon>
        <taxon>Actinomycetales</taxon>
        <taxon>Actinomycetaceae</taxon>
        <taxon>Ancrocorticia</taxon>
    </lineage>
</organism>
<reference evidence="3" key="1">
    <citation type="submission" date="2018-05" db="EMBL/GenBank/DDBJ databases">
        <authorList>
            <person name="Li Y."/>
        </authorList>
    </citation>
    <scope>NUCLEOTIDE SEQUENCE [LARGE SCALE GENOMIC DNA]</scope>
    <source>
        <strain evidence="3">sk1b4</strain>
    </source>
</reference>
<protein>
    <submittedName>
        <fullName evidence="2">Uncharacterized protein</fullName>
    </submittedName>
</protein>
<sequence>MDQAMHNHWLVAERRIDISLGGLAACALWVLLIPMSVLLTNTTWTPRFSLAVVVVIPIAVIFIGLFGSSLRVVRAIEDRDQEELARWRTTLVAPASPDLLQARLRRIHYLMLGVIAVAMLGLAVFAALRLGALGYPEEAGYVRGIALLALGVALGVGALMLPVSAKAQLRVIVAVGWLVPLGAVLCAITLMFNSDAIAAAVNSPTMTSFVYVIVGILIMLIAVTAAGFWIAWLGRAFSGRSLLINDDDRHVPSISSQHGVAEPEFDDVDVEIVEDALVIDARQKWLAGAIVLSTVVILVLGAVGYAGTPVHGVVAGVLSVCTVLFLYRMRGGASR</sequence>
<feature type="transmembrane region" description="Helical" evidence="1">
    <location>
        <begin position="285"/>
        <end position="304"/>
    </location>
</feature>
<dbReference type="AlphaFoldDB" id="A0A2V1K8Y5"/>
<dbReference type="EMBL" id="QETB01000001">
    <property type="protein sequence ID" value="PWF27232.1"/>
    <property type="molecule type" value="Genomic_DNA"/>
</dbReference>
<dbReference type="OrthoDB" id="10005405at2"/>
<dbReference type="Proteomes" id="UP000245283">
    <property type="component" value="Unassembled WGS sequence"/>
</dbReference>